<evidence type="ECO:0000256" key="1">
    <source>
        <dbReference type="ARBA" id="ARBA00004141"/>
    </source>
</evidence>
<name>A0ABV8U0Q2_9ACTN</name>
<keyword evidence="2 7" id="KW-0813">Transport</keyword>
<evidence type="ECO:0000256" key="2">
    <source>
        <dbReference type="ARBA" id="ARBA00022448"/>
    </source>
</evidence>
<dbReference type="PANTHER" id="PTHR47737:SF1">
    <property type="entry name" value="GLYCINE BETAINE_PROLINE BETAINE TRANSPORT SYSTEM PERMEASE PROTEIN PROW"/>
    <property type="match status" value="1"/>
</dbReference>
<dbReference type="EMBL" id="JBHSDK010000019">
    <property type="protein sequence ID" value="MFC4336396.1"/>
    <property type="molecule type" value="Genomic_DNA"/>
</dbReference>
<keyword evidence="6 7" id="KW-0472">Membrane</keyword>
<dbReference type="PROSITE" id="PS50928">
    <property type="entry name" value="ABC_TM1"/>
    <property type="match status" value="1"/>
</dbReference>
<dbReference type="SUPFAM" id="SSF161098">
    <property type="entry name" value="MetI-like"/>
    <property type="match status" value="1"/>
</dbReference>
<keyword evidence="10" id="KW-1185">Reference proteome</keyword>
<dbReference type="PANTHER" id="PTHR47737">
    <property type="entry name" value="GLYCINE BETAINE/PROLINE BETAINE TRANSPORT SYSTEM PERMEASE PROTEIN PROW"/>
    <property type="match status" value="1"/>
</dbReference>
<evidence type="ECO:0000256" key="4">
    <source>
        <dbReference type="ARBA" id="ARBA00022692"/>
    </source>
</evidence>
<dbReference type="RefSeq" id="WP_380622286.1">
    <property type="nucleotide sequence ID" value="NZ_JBHSDK010000019.1"/>
</dbReference>
<evidence type="ECO:0000259" key="8">
    <source>
        <dbReference type="PROSITE" id="PS50928"/>
    </source>
</evidence>
<proteinExistence type="inferred from homology"/>
<keyword evidence="4 7" id="KW-0812">Transmembrane</keyword>
<dbReference type="Proteomes" id="UP001595823">
    <property type="component" value="Unassembled WGS sequence"/>
</dbReference>
<reference evidence="10" key="1">
    <citation type="journal article" date="2019" name="Int. J. Syst. Evol. Microbiol.">
        <title>The Global Catalogue of Microorganisms (GCM) 10K type strain sequencing project: providing services to taxonomists for standard genome sequencing and annotation.</title>
        <authorList>
            <consortium name="The Broad Institute Genomics Platform"/>
            <consortium name="The Broad Institute Genome Sequencing Center for Infectious Disease"/>
            <person name="Wu L."/>
            <person name="Ma J."/>
        </authorList>
    </citation>
    <scope>NUCLEOTIDE SEQUENCE [LARGE SCALE GENOMIC DNA]</scope>
    <source>
        <strain evidence="10">IBRC-M 10908</strain>
    </source>
</reference>
<comment type="similarity">
    <text evidence="7">Belongs to the binding-protein-dependent transport system permease family.</text>
</comment>
<evidence type="ECO:0000313" key="10">
    <source>
        <dbReference type="Proteomes" id="UP001595823"/>
    </source>
</evidence>
<accession>A0ABV8U0Q2</accession>
<feature type="transmembrane region" description="Helical" evidence="7">
    <location>
        <begin position="86"/>
        <end position="104"/>
    </location>
</feature>
<dbReference type="CDD" id="cd06261">
    <property type="entry name" value="TM_PBP2"/>
    <property type="match status" value="1"/>
</dbReference>
<keyword evidence="3" id="KW-1003">Cell membrane</keyword>
<feature type="transmembrane region" description="Helical" evidence="7">
    <location>
        <begin position="110"/>
        <end position="132"/>
    </location>
</feature>
<feature type="transmembrane region" description="Helical" evidence="7">
    <location>
        <begin position="61"/>
        <end position="79"/>
    </location>
</feature>
<dbReference type="Pfam" id="PF00528">
    <property type="entry name" value="BPD_transp_1"/>
    <property type="match status" value="1"/>
</dbReference>
<evidence type="ECO:0000313" key="9">
    <source>
        <dbReference type="EMBL" id="MFC4336396.1"/>
    </source>
</evidence>
<comment type="subcellular location">
    <subcellularLocation>
        <location evidence="7">Cell membrane</location>
        <topology evidence="7">Multi-pass membrane protein</topology>
    </subcellularLocation>
    <subcellularLocation>
        <location evidence="1">Membrane</location>
        <topology evidence="1">Multi-pass membrane protein</topology>
    </subcellularLocation>
</comment>
<gene>
    <name evidence="9" type="ORF">ACFPET_14430</name>
</gene>
<dbReference type="InterPro" id="IPR035906">
    <property type="entry name" value="MetI-like_sf"/>
</dbReference>
<sequence>MSDFIQYLHDWLWTYIWQHLPTMPFGSWMADLVYWLRDNWQGLFGTLQTGFETTYEGLADALLWLPSGVMVIIFALIAWLARSWKLGLAMGAGAFLIAWTPFWASAMDTLAMVIVSTIIATLIAIPLGIWTSESPTLSKMARPVLDFMQTLPAFVYLIPVVMLFEVGPVPGIIATIIFCMPPGVRFTELGLRQVDKETVEAGQAFGASPLTILTRIKIPLALPTIMAGLNQVIMLSLSMVVIAGLVGGGGLGQEIDKALGNLDLAAGFNAGLGVAFLAIFLDRVTQGISDRTPVARAARIANG</sequence>
<evidence type="ECO:0000256" key="3">
    <source>
        <dbReference type="ARBA" id="ARBA00022475"/>
    </source>
</evidence>
<feature type="transmembrane region" description="Helical" evidence="7">
    <location>
        <begin position="232"/>
        <end position="252"/>
    </location>
</feature>
<organism evidence="9 10">
    <name type="scientific">Salininema proteolyticum</name>
    <dbReference type="NCBI Taxonomy" id="1607685"/>
    <lineage>
        <taxon>Bacteria</taxon>
        <taxon>Bacillati</taxon>
        <taxon>Actinomycetota</taxon>
        <taxon>Actinomycetes</taxon>
        <taxon>Glycomycetales</taxon>
        <taxon>Glycomycetaceae</taxon>
        <taxon>Salininema</taxon>
    </lineage>
</organism>
<feature type="transmembrane region" description="Helical" evidence="7">
    <location>
        <begin position="153"/>
        <end position="178"/>
    </location>
</feature>
<evidence type="ECO:0000256" key="5">
    <source>
        <dbReference type="ARBA" id="ARBA00022989"/>
    </source>
</evidence>
<dbReference type="InterPro" id="IPR000515">
    <property type="entry name" value="MetI-like"/>
</dbReference>
<protein>
    <submittedName>
        <fullName evidence="9">ABC transporter permease</fullName>
    </submittedName>
</protein>
<comment type="caution">
    <text evidence="9">The sequence shown here is derived from an EMBL/GenBank/DDBJ whole genome shotgun (WGS) entry which is preliminary data.</text>
</comment>
<feature type="domain" description="ABC transmembrane type-1" evidence="8">
    <location>
        <begin position="106"/>
        <end position="285"/>
    </location>
</feature>
<evidence type="ECO:0000256" key="7">
    <source>
        <dbReference type="RuleBase" id="RU363032"/>
    </source>
</evidence>
<feature type="transmembrane region" description="Helical" evidence="7">
    <location>
        <begin position="264"/>
        <end position="281"/>
    </location>
</feature>
<evidence type="ECO:0000256" key="6">
    <source>
        <dbReference type="ARBA" id="ARBA00023136"/>
    </source>
</evidence>
<keyword evidence="5 7" id="KW-1133">Transmembrane helix</keyword>
<dbReference type="Gene3D" id="1.10.3720.10">
    <property type="entry name" value="MetI-like"/>
    <property type="match status" value="1"/>
</dbReference>